<dbReference type="Gene3D" id="3.90.1570.10">
    <property type="entry name" value="tt1808, chain A"/>
    <property type="match status" value="1"/>
</dbReference>
<accession>A0A9X2RDI8</accession>
<evidence type="ECO:0000259" key="1">
    <source>
        <dbReference type="Pfam" id="PF05685"/>
    </source>
</evidence>
<dbReference type="GO" id="GO:0004519">
    <property type="term" value="F:endonuclease activity"/>
    <property type="evidence" value="ECO:0007669"/>
    <property type="project" value="UniProtKB-KW"/>
</dbReference>
<comment type="caution">
    <text evidence="2">The sequence shown here is derived from an EMBL/GenBank/DDBJ whole genome shotgun (WGS) entry which is preliminary data.</text>
</comment>
<dbReference type="RefSeq" id="WP_118827375.1">
    <property type="nucleotide sequence ID" value="NZ_CALTSQ010000011.1"/>
</dbReference>
<feature type="domain" description="Putative restriction endonuclease" evidence="1">
    <location>
        <begin position="15"/>
        <end position="173"/>
    </location>
</feature>
<dbReference type="InterPro" id="IPR011335">
    <property type="entry name" value="Restrct_endonuc-II-like"/>
</dbReference>
<dbReference type="PANTHER" id="PTHR35400:SF1">
    <property type="entry name" value="SLR1083 PROTEIN"/>
    <property type="match status" value="1"/>
</dbReference>
<evidence type="ECO:0000313" key="3">
    <source>
        <dbReference type="Proteomes" id="UP001155034"/>
    </source>
</evidence>
<dbReference type="PANTHER" id="PTHR35400">
    <property type="entry name" value="SLR1083 PROTEIN"/>
    <property type="match status" value="1"/>
</dbReference>
<dbReference type="CDD" id="cd06260">
    <property type="entry name" value="DUF820-like"/>
    <property type="match status" value="1"/>
</dbReference>
<reference evidence="2" key="1">
    <citation type="submission" date="2022-08" db="EMBL/GenBank/DDBJ databases">
        <title>Genomic Encyclopedia of Type Strains, Phase V (KMG-V): Genome sequencing to study the core and pangenomes of soil and plant-associated prokaryotes.</title>
        <authorList>
            <person name="Whitman W."/>
        </authorList>
    </citation>
    <scope>NUCLEOTIDE SEQUENCE</scope>
    <source>
        <strain evidence="2">SP2016B</strain>
    </source>
</reference>
<sequence>MSTATAPTTHRWTREEYHDLAEAGFLGEDDPVELIEGEIIRMSPQNTPHAVAVRLVRRVLQRIFPGDKYLVDEQLPLALGPHSEPEPDVSVVEGQPRDFLDDHPSSAVLVVEVADASLQFDRTRKRTLYARHDLPEYWIVDLVDRQLEVHRRPAGTSYAEITVHTADETVSLRDRSIAAADLLP</sequence>
<dbReference type="Pfam" id="PF05685">
    <property type="entry name" value="Uma2"/>
    <property type="match status" value="1"/>
</dbReference>
<proteinExistence type="predicted"/>
<evidence type="ECO:0000313" key="2">
    <source>
        <dbReference type="EMBL" id="MCS3864070.1"/>
    </source>
</evidence>
<dbReference type="SUPFAM" id="SSF52980">
    <property type="entry name" value="Restriction endonuclease-like"/>
    <property type="match status" value="1"/>
</dbReference>
<name>A0A9X2RDI8_9BACT</name>
<dbReference type="InterPro" id="IPR008538">
    <property type="entry name" value="Uma2"/>
</dbReference>
<keyword evidence="2" id="KW-0378">Hydrolase</keyword>
<organism evidence="2 3">
    <name type="scientific">Salinibacter ruber</name>
    <dbReference type="NCBI Taxonomy" id="146919"/>
    <lineage>
        <taxon>Bacteria</taxon>
        <taxon>Pseudomonadati</taxon>
        <taxon>Rhodothermota</taxon>
        <taxon>Rhodothermia</taxon>
        <taxon>Rhodothermales</taxon>
        <taxon>Salinibacteraceae</taxon>
        <taxon>Salinibacter</taxon>
    </lineage>
</organism>
<keyword evidence="2" id="KW-0540">Nuclease</keyword>
<dbReference type="Proteomes" id="UP001155034">
    <property type="component" value="Unassembled WGS sequence"/>
</dbReference>
<gene>
    <name evidence="2" type="ORF">GGP82_000601</name>
</gene>
<keyword evidence="2" id="KW-0255">Endonuclease</keyword>
<dbReference type="InterPro" id="IPR012296">
    <property type="entry name" value="Nuclease_put_TT1808"/>
</dbReference>
<dbReference type="AlphaFoldDB" id="A0A9X2RDI8"/>
<dbReference type="EMBL" id="JANTYZ010000001">
    <property type="protein sequence ID" value="MCS3864070.1"/>
    <property type="molecule type" value="Genomic_DNA"/>
</dbReference>
<protein>
    <submittedName>
        <fullName evidence="2">Uma2 family endonuclease</fullName>
    </submittedName>
</protein>